<dbReference type="AlphaFoldDB" id="A0AAV7IE22"/>
<dbReference type="Proteomes" id="UP000826195">
    <property type="component" value="Unassembled WGS sequence"/>
</dbReference>
<gene>
    <name evidence="1" type="ORF">KQX54_016398</name>
</gene>
<evidence type="ECO:0000313" key="2">
    <source>
        <dbReference type="Proteomes" id="UP000826195"/>
    </source>
</evidence>
<keyword evidence="2" id="KW-1185">Reference proteome</keyword>
<protein>
    <submittedName>
        <fullName evidence="1">Uncharacterized protein</fullName>
    </submittedName>
</protein>
<dbReference type="EMBL" id="JAHXZJ010001864">
    <property type="protein sequence ID" value="KAH0549971.1"/>
    <property type="molecule type" value="Genomic_DNA"/>
</dbReference>
<evidence type="ECO:0000313" key="1">
    <source>
        <dbReference type="EMBL" id="KAH0549971.1"/>
    </source>
</evidence>
<organism evidence="1 2">
    <name type="scientific">Cotesia glomerata</name>
    <name type="common">Lepidopteran parasitic wasp</name>
    <name type="synonym">Apanteles glomeratus</name>
    <dbReference type="NCBI Taxonomy" id="32391"/>
    <lineage>
        <taxon>Eukaryota</taxon>
        <taxon>Metazoa</taxon>
        <taxon>Ecdysozoa</taxon>
        <taxon>Arthropoda</taxon>
        <taxon>Hexapoda</taxon>
        <taxon>Insecta</taxon>
        <taxon>Pterygota</taxon>
        <taxon>Neoptera</taxon>
        <taxon>Endopterygota</taxon>
        <taxon>Hymenoptera</taxon>
        <taxon>Apocrita</taxon>
        <taxon>Ichneumonoidea</taxon>
        <taxon>Braconidae</taxon>
        <taxon>Microgastrinae</taxon>
        <taxon>Cotesia</taxon>
    </lineage>
</organism>
<name>A0AAV7IE22_COTGL</name>
<accession>A0AAV7IE22</accession>
<sequence>MFQSPPVHQVIPKDVDSPFINALLVCERLQTCNRIYNEEDSDDATRLLKNRNVDVNNRDIFGQLVLHFTMVVPKRKIPVYSKESNALIWKKNQKKTFFGFEEHGSDIEADKRKCCQNDIPRTSKTFWAPGEDTLMRKKEEAY</sequence>
<proteinExistence type="predicted"/>
<reference evidence="1 2" key="1">
    <citation type="journal article" date="2021" name="J. Hered.">
        <title>A chromosome-level genome assembly of the parasitoid wasp, Cotesia glomerata (Hymenoptera: Braconidae).</title>
        <authorList>
            <person name="Pinto B.J."/>
            <person name="Weis J.J."/>
            <person name="Gamble T."/>
            <person name="Ode P.J."/>
            <person name="Paul R."/>
            <person name="Zaspel J.M."/>
        </authorList>
    </citation>
    <scope>NUCLEOTIDE SEQUENCE [LARGE SCALE GENOMIC DNA]</scope>
    <source>
        <strain evidence="1">CgM1</strain>
    </source>
</reference>
<comment type="caution">
    <text evidence="1">The sequence shown here is derived from an EMBL/GenBank/DDBJ whole genome shotgun (WGS) entry which is preliminary data.</text>
</comment>